<evidence type="ECO:0000256" key="1">
    <source>
        <dbReference type="SAM" id="Phobius"/>
    </source>
</evidence>
<reference evidence="2" key="2">
    <citation type="submission" date="2023-01" db="EMBL/GenBank/DDBJ databases">
        <title>Draft genome sequence of Sneathiella chinensis strain NBRC 103408.</title>
        <authorList>
            <person name="Sun Q."/>
            <person name="Mori K."/>
        </authorList>
    </citation>
    <scope>NUCLEOTIDE SEQUENCE</scope>
    <source>
        <strain evidence="2">NBRC 103408</strain>
    </source>
</reference>
<feature type="transmembrane region" description="Helical" evidence="1">
    <location>
        <begin position="36"/>
        <end position="57"/>
    </location>
</feature>
<comment type="caution">
    <text evidence="2">The sequence shown here is derived from an EMBL/GenBank/DDBJ whole genome shotgun (WGS) entry which is preliminary data.</text>
</comment>
<organism evidence="2 3">
    <name type="scientific">Sneathiella chinensis</name>
    <dbReference type="NCBI Taxonomy" id="349750"/>
    <lineage>
        <taxon>Bacteria</taxon>
        <taxon>Pseudomonadati</taxon>
        <taxon>Pseudomonadota</taxon>
        <taxon>Alphaproteobacteria</taxon>
        <taxon>Sneathiellales</taxon>
        <taxon>Sneathiellaceae</taxon>
        <taxon>Sneathiella</taxon>
    </lineage>
</organism>
<dbReference type="RefSeq" id="WP_169559378.1">
    <property type="nucleotide sequence ID" value="NZ_BSNF01000001.1"/>
</dbReference>
<dbReference type="EMBL" id="BSNF01000001">
    <property type="protein sequence ID" value="GLQ05373.1"/>
    <property type="molecule type" value="Genomic_DNA"/>
</dbReference>
<protein>
    <recommendedName>
        <fullName evidence="4">DUF2842 domain-containing protein</fullName>
    </recommendedName>
</protein>
<dbReference type="Pfam" id="PF11003">
    <property type="entry name" value="DUF2842"/>
    <property type="match status" value="1"/>
</dbReference>
<keyword evidence="1" id="KW-0812">Transmembrane</keyword>
<keyword evidence="1" id="KW-1133">Transmembrane helix</keyword>
<keyword evidence="3" id="KW-1185">Reference proteome</keyword>
<gene>
    <name evidence="2" type="ORF">GCM10007924_05940</name>
</gene>
<keyword evidence="1" id="KW-0472">Membrane</keyword>
<reference evidence="2" key="1">
    <citation type="journal article" date="2014" name="Int. J. Syst. Evol. Microbiol.">
        <title>Complete genome of a new Firmicutes species belonging to the dominant human colonic microbiota ('Ruminococcus bicirculans') reveals two chromosomes and a selective capacity to utilize plant glucans.</title>
        <authorList>
            <consortium name="NISC Comparative Sequencing Program"/>
            <person name="Wegmann U."/>
            <person name="Louis P."/>
            <person name="Goesmann A."/>
            <person name="Henrissat B."/>
            <person name="Duncan S.H."/>
            <person name="Flint H.J."/>
        </authorList>
    </citation>
    <scope>NUCLEOTIDE SEQUENCE</scope>
    <source>
        <strain evidence="2">NBRC 103408</strain>
    </source>
</reference>
<evidence type="ECO:0000313" key="2">
    <source>
        <dbReference type="EMBL" id="GLQ05373.1"/>
    </source>
</evidence>
<name>A0ABQ5U288_9PROT</name>
<proteinExistence type="predicted"/>
<evidence type="ECO:0000313" key="3">
    <source>
        <dbReference type="Proteomes" id="UP001161409"/>
    </source>
</evidence>
<dbReference type="Proteomes" id="UP001161409">
    <property type="component" value="Unassembled WGS sequence"/>
</dbReference>
<sequence length="65" mass="7439">MKSRKIAGLLLLLVLLTVYPLGVMLLAVNILPDNRWVELLFYPVAGILWIFPAMKIIKWMQSGQE</sequence>
<accession>A0ABQ5U288</accession>
<evidence type="ECO:0008006" key="4">
    <source>
        <dbReference type="Google" id="ProtNLM"/>
    </source>
</evidence>
<dbReference type="InterPro" id="IPR021265">
    <property type="entry name" value="DUF2842"/>
</dbReference>